<sequence length="270" mass="29444">MPFAFKPPRHEGLRRILSGVLSRAADVLFPPRCAACGGPPHDGPDATWCRACFEHLPFVVSPLCPRCGRPYASSEAMPDHLCGECLSDHFRFDAARSALIYEGPVRRGILQLKFGGKLHWAPALGRLAALHPPTRNLLDRSEVILPVPMHLRRVRRRGYNQAALLARFAGRMCSRPVAVDALVRTRFTRPQTRLSRHDRLRNVRGAFVVARPETVAGKAVVLLDDVFTTGTTLSECADALKDAGAAWVGAVTVARVVLGPGAPVAEKEPS</sequence>
<organism evidence="4">
    <name type="scientific">Desulfacinum infernum</name>
    <dbReference type="NCBI Taxonomy" id="35837"/>
    <lineage>
        <taxon>Bacteria</taxon>
        <taxon>Pseudomonadati</taxon>
        <taxon>Thermodesulfobacteriota</taxon>
        <taxon>Syntrophobacteria</taxon>
        <taxon>Syntrophobacterales</taxon>
        <taxon>Syntrophobacteraceae</taxon>
        <taxon>Desulfacinum</taxon>
    </lineage>
</organism>
<protein>
    <submittedName>
        <fullName evidence="4">ComF family protein</fullName>
    </submittedName>
</protein>
<dbReference type="EMBL" id="DSTK01000027">
    <property type="protein sequence ID" value="HFK97548.1"/>
    <property type="molecule type" value="Genomic_DNA"/>
</dbReference>
<name>A0A832A2W3_9BACT</name>
<gene>
    <name evidence="4" type="ORF">ENS06_09545</name>
</gene>
<proteinExistence type="inferred from homology"/>
<dbReference type="PANTHER" id="PTHR47505:SF1">
    <property type="entry name" value="DNA UTILIZATION PROTEIN YHGH"/>
    <property type="match status" value="1"/>
</dbReference>
<evidence type="ECO:0000313" key="4">
    <source>
        <dbReference type="EMBL" id="HFK97548.1"/>
    </source>
</evidence>
<feature type="domain" description="Phosphoribosyltransferase" evidence="2">
    <location>
        <begin position="211"/>
        <end position="255"/>
    </location>
</feature>
<dbReference type="AlphaFoldDB" id="A0A832A2W3"/>
<evidence type="ECO:0000256" key="1">
    <source>
        <dbReference type="ARBA" id="ARBA00008007"/>
    </source>
</evidence>
<reference evidence="4" key="1">
    <citation type="journal article" date="2020" name="mSystems">
        <title>Genome- and Community-Level Interaction Insights into Carbon Utilization and Element Cycling Functions of Hydrothermarchaeota in Hydrothermal Sediment.</title>
        <authorList>
            <person name="Zhou Z."/>
            <person name="Liu Y."/>
            <person name="Xu W."/>
            <person name="Pan J."/>
            <person name="Luo Z.H."/>
            <person name="Li M."/>
        </authorList>
    </citation>
    <scope>NUCLEOTIDE SEQUENCE [LARGE SCALE GENOMIC DNA]</scope>
    <source>
        <strain evidence="4">SpSt-456</strain>
    </source>
</reference>
<dbReference type="Pfam" id="PF00156">
    <property type="entry name" value="Pribosyltran"/>
    <property type="match status" value="1"/>
</dbReference>
<dbReference type="InterPro" id="IPR044005">
    <property type="entry name" value="DZR_2"/>
</dbReference>
<dbReference type="SUPFAM" id="SSF53271">
    <property type="entry name" value="PRTase-like"/>
    <property type="match status" value="1"/>
</dbReference>
<dbReference type="CDD" id="cd06223">
    <property type="entry name" value="PRTases_typeI"/>
    <property type="match status" value="1"/>
</dbReference>
<dbReference type="InterPro" id="IPR051910">
    <property type="entry name" value="ComF/GntX_DNA_util-trans"/>
</dbReference>
<dbReference type="Pfam" id="PF18912">
    <property type="entry name" value="DZR_2"/>
    <property type="match status" value="1"/>
</dbReference>
<comment type="caution">
    <text evidence="4">The sequence shown here is derived from an EMBL/GenBank/DDBJ whole genome shotgun (WGS) entry which is preliminary data.</text>
</comment>
<feature type="domain" description="Double zinc ribbon" evidence="3">
    <location>
        <begin position="25"/>
        <end position="86"/>
    </location>
</feature>
<dbReference type="PANTHER" id="PTHR47505">
    <property type="entry name" value="DNA UTILIZATION PROTEIN YHGH"/>
    <property type="match status" value="1"/>
</dbReference>
<accession>A0A832A2W3</accession>
<evidence type="ECO:0000259" key="3">
    <source>
        <dbReference type="Pfam" id="PF18912"/>
    </source>
</evidence>
<dbReference type="InterPro" id="IPR000836">
    <property type="entry name" value="PRTase_dom"/>
</dbReference>
<comment type="similarity">
    <text evidence="1">Belongs to the ComF/GntX family.</text>
</comment>
<evidence type="ECO:0000259" key="2">
    <source>
        <dbReference type="Pfam" id="PF00156"/>
    </source>
</evidence>
<dbReference type="InterPro" id="IPR029057">
    <property type="entry name" value="PRTase-like"/>
</dbReference>
<dbReference type="Gene3D" id="3.40.50.2020">
    <property type="match status" value="1"/>
</dbReference>